<organism evidence="4 5">
    <name type="scientific">Popillia japonica</name>
    <name type="common">Japanese beetle</name>
    <dbReference type="NCBI Taxonomy" id="7064"/>
    <lineage>
        <taxon>Eukaryota</taxon>
        <taxon>Metazoa</taxon>
        <taxon>Ecdysozoa</taxon>
        <taxon>Arthropoda</taxon>
        <taxon>Hexapoda</taxon>
        <taxon>Insecta</taxon>
        <taxon>Pterygota</taxon>
        <taxon>Neoptera</taxon>
        <taxon>Endopterygota</taxon>
        <taxon>Coleoptera</taxon>
        <taxon>Polyphaga</taxon>
        <taxon>Scarabaeiformia</taxon>
        <taxon>Scarabaeidae</taxon>
        <taxon>Rutelinae</taxon>
        <taxon>Popillia</taxon>
    </lineage>
</organism>
<dbReference type="SMART" id="SM01282">
    <property type="entry name" value="DBB"/>
    <property type="match status" value="1"/>
</dbReference>
<dbReference type="InterPro" id="IPR052446">
    <property type="entry name" value="B-cell_PI3K-Signaling_Adptrs"/>
</dbReference>
<feature type="region of interest" description="Disordered" evidence="2">
    <location>
        <begin position="468"/>
        <end position="499"/>
    </location>
</feature>
<name>A0AAW1IUF9_POPJA</name>
<feature type="domain" description="DBB" evidence="3">
    <location>
        <begin position="170"/>
        <end position="307"/>
    </location>
</feature>
<dbReference type="GO" id="GO:0005068">
    <property type="term" value="F:transmembrane receptor protein tyrosine kinase adaptor activity"/>
    <property type="evidence" value="ECO:0007669"/>
    <property type="project" value="TreeGrafter"/>
</dbReference>
<accession>A0AAW1IUF9</accession>
<reference evidence="4 5" key="1">
    <citation type="journal article" date="2024" name="BMC Genomics">
        <title>De novo assembly and annotation of Popillia japonica's genome with initial clues to its potential as an invasive pest.</title>
        <authorList>
            <person name="Cucini C."/>
            <person name="Boschi S."/>
            <person name="Funari R."/>
            <person name="Cardaioli E."/>
            <person name="Iannotti N."/>
            <person name="Marturano G."/>
            <person name="Paoli F."/>
            <person name="Bruttini M."/>
            <person name="Carapelli A."/>
            <person name="Frati F."/>
            <person name="Nardi F."/>
        </authorList>
    </citation>
    <scope>NUCLEOTIDE SEQUENCE [LARGE SCALE GENOMIC DNA]</scope>
    <source>
        <strain evidence="4">DMR45628</strain>
    </source>
</reference>
<evidence type="ECO:0000259" key="3">
    <source>
        <dbReference type="PROSITE" id="PS51376"/>
    </source>
</evidence>
<gene>
    <name evidence="4" type="ORF">QE152_g34121</name>
</gene>
<dbReference type="AlphaFoldDB" id="A0AAW1IUF9"/>
<dbReference type="InterPro" id="IPR035897">
    <property type="entry name" value="Toll_tir_struct_dom_sf"/>
</dbReference>
<evidence type="ECO:0000256" key="1">
    <source>
        <dbReference type="SAM" id="Coils"/>
    </source>
</evidence>
<dbReference type="Gene3D" id="3.40.50.10140">
    <property type="entry name" value="Toll/interleukin-1 receptor homology (TIR) domain"/>
    <property type="match status" value="1"/>
</dbReference>
<feature type="compositionally biased region" description="Pro residues" evidence="2">
    <location>
        <begin position="425"/>
        <end position="437"/>
    </location>
</feature>
<keyword evidence="5" id="KW-1185">Reference proteome</keyword>
<feature type="region of interest" description="Disordered" evidence="2">
    <location>
        <begin position="419"/>
        <end position="456"/>
    </location>
</feature>
<evidence type="ECO:0000256" key="2">
    <source>
        <dbReference type="SAM" id="MobiDB-lite"/>
    </source>
</evidence>
<evidence type="ECO:0000313" key="4">
    <source>
        <dbReference type="EMBL" id="KAK9693549.1"/>
    </source>
</evidence>
<feature type="region of interest" description="Disordered" evidence="2">
    <location>
        <begin position="610"/>
        <end position="650"/>
    </location>
</feature>
<dbReference type="PANTHER" id="PTHR16267">
    <property type="entry name" value="BANK1/PIK3AP1 FAMILY MEMBER"/>
    <property type="match status" value="1"/>
</dbReference>
<keyword evidence="1" id="KW-0175">Coiled coil</keyword>
<feature type="compositionally biased region" description="Low complexity" evidence="2">
    <location>
        <begin position="610"/>
        <end position="629"/>
    </location>
</feature>
<dbReference type="GO" id="GO:0005829">
    <property type="term" value="C:cytosol"/>
    <property type="evidence" value="ECO:0007669"/>
    <property type="project" value="TreeGrafter"/>
</dbReference>
<dbReference type="InterPro" id="IPR017893">
    <property type="entry name" value="DBB_domain"/>
</dbReference>
<dbReference type="EMBL" id="JASPKY010000539">
    <property type="protein sequence ID" value="KAK9693549.1"/>
    <property type="molecule type" value="Genomic_DNA"/>
</dbReference>
<feature type="compositionally biased region" description="Low complexity" evidence="2">
    <location>
        <begin position="481"/>
        <end position="490"/>
    </location>
</feature>
<protein>
    <submittedName>
        <fullName evidence="4">Dof, BCAP, and BANK (DBB) motif</fullName>
    </submittedName>
</protein>
<dbReference type="PROSITE" id="PS51376">
    <property type="entry name" value="DBB"/>
    <property type="match status" value="1"/>
</dbReference>
<feature type="coiled-coil region" evidence="1">
    <location>
        <begin position="537"/>
        <end position="571"/>
    </location>
</feature>
<dbReference type="Proteomes" id="UP001458880">
    <property type="component" value="Unassembled WGS sequence"/>
</dbReference>
<dbReference type="Pfam" id="PF14545">
    <property type="entry name" value="DBB"/>
    <property type="match status" value="1"/>
</dbReference>
<proteinExistence type="predicted"/>
<dbReference type="GO" id="GO:0005104">
    <property type="term" value="F:fibroblast growth factor receptor binding"/>
    <property type="evidence" value="ECO:0007669"/>
    <property type="project" value="TreeGrafter"/>
</dbReference>
<sequence>MDDILIVSVKNSESAALWVEYFTSYFEQFSRQANRRSFKVHHLCIEDIIEANGEIRFILEKTAAVKLQLIVICPDFLDQIAKNLNKMSCLSKLLYPNRILALLLGVTDNDIVDIHKNVLTTYSQWQRHIVGEDQDETFTKEFLGAAMTIFTRVWKQQSSISAQEKSHFSVSPKKVRQGQNSVLIILTYPLQKEDTVKISIEKDNAIVEVKTVKRRNPYTLKISIPESLTEVSAIVNVLVEKNGSIIGSRPIKCESRLRELEQILRSTTNPIEFMCQTLGFSPQDKAQLDNWMVHTFQKNMPPNFNVLSNYTIQQADKLKPRCEEFPTLLHFAAKYGLEKMAMQLIDCPGGDAASEIRNSNDCLPADIAELEGFPELAQMLRGYMKMNEFTKMYAKLKEISLNPDSINNAEEDYLTPKDVNDFYKPCPPPKPYHPPSPLSSNLEPPQEGGYMTMNNIPTKVPANEVVQKDRSLPRNKLKPASSNSNISTSSQPKDTLKPVPVYDDKCQGELMEILNDLKNNVHSITQAEKLVEEWKNRNDVQKSFREKTEQLNEMRKKYEKIQNEMKSSNSKTSLFDRMTKFFARGRSKEPKPIEKEPPVICVNTRPISSLSIQSTSSSGSSGRMSTISGCSLGDSGTHSDHEDRKNLLTNSSDDDFRAMIKDLKEGNYMVPPAPKPVNPSLLGGRMVFPPIEVSYYMVPPAPKPVNPSLLGGRMVFPPIEERPPQPIPRPVDEYYIQFPPSGLPVQTHNDENNVYIEFDSKNTQNQPSSPSAEYMNITIATAEDSKYPEYMNWPAL</sequence>
<feature type="compositionally biased region" description="Basic and acidic residues" evidence="2">
    <location>
        <begin position="637"/>
        <end position="646"/>
    </location>
</feature>
<dbReference type="PANTHER" id="PTHR16267:SF11">
    <property type="entry name" value="STUMPS, ISOFORM E"/>
    <property type="match status" value="1"/>
</dbReference>
<evidence type="ECO:0000313" key="5">
    <source>
        <dbReference type="Proteomes" id="UP001458880"/>
    </source>
</evidence>
<comment type="caution">
    <text evidence="4">The sequence shown here is derived from an EMBL/GenBank/DDBJ whole genome shotgun (WGS) entry which is preliminary data.</text>
</comment>